<dbReference type="SUPFAM" id="SSF56037">
    <property type="entry name" value="PheT/TilS domain"/>
    <property type="match status" value="1"/>
</dbReference>
<accession>A0AA41Y7G1</accession>
<keyword evidence="2" id="KW-0436">Ligase</keyword>
<dbReference type="InterPro" id="IPR005146">
    <property type="entry name" value="B3/B4_tRNA-bd"/>
</dbReference>
<dbReference type="GO" id="GO:0004826">
    <property type="term" value="F:phenylalanine-tRNA ligase activity"/>
    <property type="evidence" value="ECO:0007669"/>
    <property type="project" value="InterPro"/>
</dbReference>
<dbReference type="InterPro" id="IPR020825">
    <property type="entry name" value="Phe-tRNA_synthase-like_B3/B4"/>
</dbReference>
<dbReference type="EMBL" id="JAPAAF010000053">
    <property type="protein sequence ID" value="MCW0484814.1"/>
    <property type="molecule type" value="Genomic_DNA"/>
</dbReference>
<evidence type="ECO:0000313" key="2">
    <source>
        <dbReference type="EMBL" id="MCW0484814.1"/>
    </source>
</evidence>
<comment type="caution">
    <text evidence="2">The sequence shown here is derived from an EMBL/GenBank/DDBJ whole genome shotgun (WGS) entry which is preliminary data.</text>
</comment>
<protein>
    <submittedName>
        <fullName evidence="2">Phenylalanine--tRNA ligase beta subunit-related protein</fullName>
    </submittedName>
</protein>
<dbReference type="Proteomes" id="UP001163821">
    <property type="component" value="Unassembled WGS sequence"/>
</dbReference>
<dbReference type="Gene3D" id="3.50.40.10">
    <property type="entry name" value="Phenylalanyl-trna Synthetase, Chain B, domain 3"/>
    <property type="match status" value="1"/>
</dbReference>
<dbReference type="SMART" id="SM00873">
    <property type="entry name" value="B3_4"/>
    <property type="match status" value="1"/>
</dbReference>
<dbReference type="PANTHER" id="PTHR39209:SF2">
    <property type="entry name" value="CYTOPLASMIC PROTEIN"/>
    <property type="match status" value="1"/>
</dbReference>
<organism evidence="2 3">
    <name type="scientific">Gaoshiqia sediminis</name>
    <dbReference type="NCBI Taxonomy" id="2986998"/>
    <lineage>
        <taxon>Bacteria</taxon>
        <taxon>Pseudomonadati</taxon>
        <taxon>Bacteroidota</taxon>
        <taxon>Bacteroidia</taxon>
        <taxon>Marinilabiliales</taxon>
        <taxon>Prolixibacteraceae</taxon>
        <taxon>Gaoshiqia</taxon>
    </lineage>
</organism>
<gene>
    <name evidence="2" type="ORF">N2K84_18930</name>
</gene>
<reference evidence="2" key="1">
    <citation type="submission" date="2022-10" db="EMBL/GenBank/DDBJ databases">
        <title>Gaoshiqiia sediminis gen. nov., sp. nov., isolated from coastal sediment.</title>
        <authorList>
            <person name="Yu W.X."/>
            <person name="Mu D.S."/>
            <person name="Du J.Z."/>
            <person name="Liang Y.Q."/>
        </authorList>
    </citation>
    <scope>NUCLEOTIDE SEQUENCE</scope>
    <source>
        <strain evidence="2">A06</strain>
    </source>
</reference>
<dbReference type="AlphaFoldDB" id="A0AA41Y7G1"/>
<dbReference type="Pfam" id="PF03483">
    <property type="entry name" value="B3_4"/>
    <property type="match status" value="1"/>
</dbReference>
<evidence type="ECO:0000313" key="3">
    <source>
        <dbReference type="Proteomes" id="UP001163821"/>
    </source>
</evidence>
<dbReference type="PANTHER" id="PTHR39209">
    <property type="match status" value="1"/>
</dbReference>
<proteinExistence type="predicted"/>
<keyword evidence="3" id="KW-1185">Reference proteome</keyword>
<sequence length="221" mass="24093">MKNISIAPELADCCPDIFLSCIECDVRVEPFRSDLWQVIEASCKDIAESLDVDAIRHIPTIASSREAYKACGKDPARYRLSAEALLRRVVSGKGLYQINNVVDVLNLVSISSGFSIGGYDADRIAGNVVMGIGRQDEPYAGLGRGELNIEGLPVLRDRKGAFGTPTSDSERTGVREGTRRFLMVIISYQGAYKIHEASQAAIKLLTDFASASNIETYQVTV</sequence>
<name>A0AA41Y7G1_9BACT</name>
<dbReference type="GO" id="GO:0003723">
    <property type="term" value="F:RNA binding"/>
    <property type="evidence" value="ECO:0007669"/>
    <property type="project" value="InterPro"/>
</dbReference>
<dbReference type="RefSeq" id="WP_282593406.1">
    <property type="nucleotide sequence ID" value="NZ_JAPAAF010000053.1"/>
</dbReference>
<feature type="domain" description="B3/B4 tRNA-binding" evidence="1">
    <location>
        <begin position="62"/>
        <end position="210"/>
    </location>
</feature>
<evidence type="ECO:0000259" key="1">
    <source>
        <dbReference type="SMART" id="SM00873"/>
    </source>
</evidence>